<organism evidence="1 2">
    <name type="scientific">Limulus polyphemus</name>
    <name type="common">Atlantic horseshoe crab</name>
    <dbReference type="NCBI Taxonomy" id="6850"/>
    <lineage>
        <taxon>Eukaryota</taxon>
        <taxon>Metazoa</taxon>
        <taxon>Ecdysozoa</taxon>
        <taxon>Arthropoda</taxon>
        <taxon>Chelicerata</taxon>
        <taxon>Merostomata</taxon>
        <taxon>Xiphosura</taxon>
        <taxon>Limulidae</taxon>
        <taxon>Limulus</taxon>
    </lineage>
</organism>
<evidence type="ECO:0000313" key="5">
    <source>
        <dbReference type="RefSeq" id="XP_022246765.1"/>
    </source>
</evidence>
<name>A0ABM1ST06_LIMPO</name>
<accession>A0ABM1ST06</accession>
<dbReference type="RefSeq" id="XP_022246765.1">
    <property type="nucleotide sequence ID" value="XM_022391057.1"/>
</dbReference>
<dbReference type="RefSeq" id="XP_022246763.1">
    <property type="nucleotide sequence ID" value="XM_022391055.1"/>
</dbReference>
<evidence type="ECO:0000313" key="1">
    <source>
        <dbReference type="Proteomes" id="UP000694941"/>
    </source>
</evidence>
<reference evidence="2 3" key="1">
    <citation type="submission" date="2025-05" db="UniProtKB">
        <authorList>
            <consortium name="RefSeq"/>
        </authorList>
    </citation>
    <scope>IDENTIFICATION</scope>
    <source>
        <tissue evidence="2 3">Muscle</tissue>
    </source>
</reference>
<dbReference type="RefSeq" id="XP_022246766.1">
    <property type="nucleotide sequence ID" value="XM_022391058.1"/>
</dbReference>
<proteinExistence type="predicted"/>
<dbReference type="GeneID" id="111086788"/>
<evidence type="ECO:0000313" key="4">
    <source>
        <dbReference type="RefSeq" id="XP_022246764.1"/>
    </source>
</evidence>
<evidence type="ECO:0000313" key="2">
    <source>
        <dbReference type="RefSeq" id="XP_022246762.1"/>
    </source>
</evidence>
<dbReference type="Proteomes" id="UP000694941">
    <property type="component" value="Unplaced"/>
</dbReference>
<keyword evidence="1" id="KW-1185">Reference proteome</keyword>
<dbReference type="RefSeq" id="XP_022246764.1">
    <property type="nucleotide sequence ID" value="XM_022391056.1"/>
</dbReference>
<evidence type="ECO:0000313" key="6">
    <source>
        <dbReference type="RefSeq" id="XP_022246766.1"/>
    </source>
</evidence>
<evidence type="ECO:0000313" key="3">
    <source>
        <dbReference type="RefSeq" id="XP_022246763.1"/>
    </source>
</evidence>
<dbReference type="RefSeq" id="XP_022246762.1">
    <property type="nucleotide sequence ID" value="XM_022391054.1"/>
</dbReference>
<protein>
    <submittedName>
        <fullName evidence="2 3">Uncharacterized protein LOC111086788</fullName>
    </submittedName>
</protein>
<gene>
    <name evidence="2 3 4 5 6" type="primary">LOC111086788</name>
</gene>
<sequence>MLFSLTEGEEEFILSSDESWDEYNQQLDNVENKNTMQTCPRGDQKDDLITYMQTVSEKLTFYLKRNEGNEDYCEVYENKYQVNVSGLALYHADLLAMAQVNDETKSLKTSKRKSQIVFDNNLCDWPCSGKCNPELGLGPLGELFKTVFGNPSSYDPTIFQVYRPLSDCDQDVNSVVLQFTDCCHKTSSSLRGATGTLQNTMNRFSDGYADPFPSCNLNNSFTSGQFPTFTSGTATCYDQMSNA</sequence>